<dbReference type="EMBL" id="OE851140">
    <property type="protein sequence ID" value="CAD7615152.1"/>
    <property type="molecule type" value="Genomic_DNA"/>
</dbReference>
<protein>
    <submittedName>
        <fullName evidence="2">Uncharacterized protein</fullName>
    </submittedName>
</protein>
<evidence type="ECO:0000313" key="2">
    <source>
        <dbReference type="EMBL" id="CAD7615152.1"/>
    </source>
</evidence>
<organism evidence="2">
    <name type="scientific">Timema genevievae</name>
    <name type="common">Walking stick</name>
    <dbReference type="NCBI Taxonomy" id="629358"/>
    <lineage>
        <taxon>Eukaryota</taxon>
        <taxon>Metazoa</taxon>
        <taxon>Ecdysozoa</taxon>
        <taxon>Arthropoda</taxon>
        <taxon>Hexapoda</taxon>
        <taxon>Insecta</taxon>
        <taxon>Pterygota</taxon>
        <taxon>Neoptera</taxon>
        <taxon>Polyneoptera</taxon>
        <taxon>Phasmatodea</taxon>
        <taxon>Timematodea</taxon>
        <taxon>Timematoidea</taxon>
        <taxon>Timematidae</taxon>
        <taxon>Timema</taxon>
    </lineage>
</organism>
<accession>A0A7R9PSP7</accession>
<evidence type="ECO:0000256" key="1">
    <source>
        <dbReference type="SAM" id="MobiDB-lite"/>
    </source>
</evidence>
<reference evidence="2" key="1">
    <citation type="submission" date="2020-11" db="EMBL/GenBank/DDBJ databases">
        <authorList>
            <person name="Tran Van P."/>
        </authorList>
    </citation>
    <scope>NUCLEOTIDE SEQUENCE</scope>
</reference>
<dbReference type="AlphaFoldDB" id="A0A7R9PSP7"/>
<feature type="region of interest" description="Disordered" evidence="1">
    <location>
        <begin position="47"/>
        <end position="66"/>
    </location>
</feature>
<sequence>MINCGRGLKSMIDRGLIKGGDIGQLIADLLGLSKHTLMKYWKTNPEEVATPQKKRKKKSTYFKSFG</sequence>
<name>A0A7R9PSP7_TIMGE</name>
<proteinExistence type="predicted"/>
<gene>
    <name evidence="2" type="ORF">TGEB3V08_LOCUS11512</name>
</gene>